<gene>
    <name evidence="1" type="ORF">GCM10023321_53950</name>
</gene>
<comment type="caution">
    <text evidence="1">The sequence shown here is derived from an EMBL/GenBank/DDBJ whole genome shotgun (WGS) entry which is preliminary data.</text>
</comment>
<evidence type="ECO:0000313" key="2">
    <source>
        <dbReference type="Proteomes" id="UP001428817"/>
    </source>
</evidence>
<name>A0ABP9QPG7_9PSEU</name>
<protein>
    <submittedName>
        <fullName evidence="1">Uncharacterized protein</fullName>
    </submittedName>
</protein>
<accession>A0ABP9QPG7</accession>
<organism evidence="1 2">
    <name type="scientific">Pseudonocardia eucalypti</name>
    <dbReference type="NCBI Taxonomy" id="648755"/>
    <lineage>
        <taxon>Bacteria</taxon>
        <taxon>Bacillati</taxon>
        <taxon>Actinomycetota</taxon>
        <taxon>Actinomycetes</taxon>
        <taxon>Pseudonocardiales</taxon>
        <taxon>Pseudonocardiaceae</taxon>
        <taxon>Pseudonocardia</taxon>
    </lineage>
</organism>
<reference evidence="2" key="1">
    <citation type="journal article" date="2019" name="Int. J. Syst. Evol. Microbiol.">
        <title>The Global Catalogue of Microorganisms (GCM) 10K type strain sequencing project: providing services to taxonomists for standard genome sequencing and annotation.</title>
        <authorList>
            <consortium name="The Broad Institute Genomics Platform"/>
            <consortium name="The Broad Institute Genome Sequencing Center for Infectious Disease"/>
            <person name="Wu L."/>
            <person name="Ma J."/>
        </authorList>
    </citation>
    <scope>NUCLEOTIDE SEQUENCE [LARGE SCALE GENOMIC DNA]</scope>
    <source>
        <strain evidence="2">JCM 18303</strain>
    </source>
</reference>
<sequence>MAILLDRCGSTLDEYLRYESAASAPSGFEPNPPAPFVLTPQRAPLLLCVLALRGDTQH</sequence>
<keyword evidence="2" id="KW-1185">Reference proteome</keyword>
<dbReference type="EMBL" id="BAABJP010000030">
    <property type="protein sequence ID" value="GAA5164816.1"/>
    <property type="molecule type" value="Genomic_DNA"/>
</dbReference>
<proteinExistence type="predicted"/>
<dbReference type="Proteomes" id="UP001428817">
    <property type="component" value="Unassembled WGS sequence"/>
</dbReference>
<evidence type="ECO:0000313" key="1">
    <source>
        <dbReference type="EMBL" id="GAA5164816.1"/>
    </source>
</evidence>